<dbReference type="PANTHER" id="PTHR47447:SF17">
    <property type="entry name" value="OS12G0638900 PROTEIN"/>
    <property type="match status" value="1"/>
</dbReference>
<name>A0A4U7B7F1_9PEZI</name>
<feature type="region of interest" description="Disordered" evidence="6">
    <location>
        <begin position="829"/>
        <end position="854"/>
    </location>
</feature>
<evidence type="ECO:0000313" key="8">
    <source>
        <dbReference type="EMBL" id="TKX24054.1"/>
    </source>
</evidence>
<sequence length="1205" mass="136579">MLERASACLESSIWCSRNAQKRVASSKRLLHSTFWNHGASYLDNFPYNFDYRRDGTPSVTNDVADNTTAARPDSPFLDFLYPTQALALLSRSCNPPADRPRRRTVVGSRQYSSLPRPRHAHDIRVAQLRTYSNQSPLDVLVPEEEQDEEEMAVDNLPAGIPEARATGTPTEAAIRGKARRRVQCKNKTQNGEAAVVIDDTGVYRSTNMQSLWDIVSKSHQPQTPLPRVRTLWNLLDETQKSDANLKRALHCWLASRRQYGTRKEAWEWSRQILSEIRVEERTLQIYRSAIEVALLFSDESAAEGMIRQAMDRRMIGNFGCGLLFEHHLKRQRWAQALKFLSQIHAYSSRVKDSSVYHQIFVGVEGSGWHRTWLPKLMKFLESSSEDSAELQRLKTMFGRIAARFPVWISQSSDPKILKTRVAFFRDFLAHIQGKSYASNAYEPIIFELIKTMDGPRKAIFSGLVGLVWHDYDKVIAVKPSKLVLSTLLSAWEDGLLLNPTQPPQDGDALRPQRTRKAWEQHYGRLDYVSRLKLAIISARAGDVPEVDSLVMDYVNTEKSAFDPDFFWTFVYVHARRRDAAAAQAAFNKISVNFDIVPNARTWDILLHVYDRADDLNGALACFRRRIDAGVSLNPRSISPLLNLYAKLGNADAIVELLDFARAVSVPIDTHMMNSLIVAHSNAGDVEKAVATLEDTIAQTKSKQITGSLRICFNSVLSLHAQRKDFGATISLYRQMKQQQILFDERSYASMVLALCQRRRPDSAWRIVDKIMPVDGFQPTVFHYTAIIAGFVTTKEYDYAIDVYHKMERAGIKPTVSTRAAYLKAKALQEHTRPTHSEEMPFEQAEGKNLDDPRPLDDTIQELLTALEQDTEFASGSEFGTRNVPLDQAKASLFETLIWIHGKRRCFDAAWQLFHASTKDLSGAGDQMPPFRLVTAMMSVYYQAGDHDEVERCWDMLVQEAERLRLVRLPQLPQSTNTNDLIDSIRSLSTDPRTSTAPAPSKRFLLSVPFRYLILSLSANPSLPASRLTSLLSTLLSLLQQSYVFDNKTWNTLIQTLCSLSPPRVLLAYTLTERFLIPHFPGWLYPNAIVANEAGAPNKSRRAEGLEYIDYKQRFIPAGERVPLYRTMVWLAHGLLELRKLETLGGAELERGSEVALQVGSVREVSKRAPRTVEQVRNLPIVYDGLQRRLIRGGMGDQGQWFGQRG</sequence>
<dbReference type="Pfam" id="PF17177">
    <property type="entry name" value="PPR_long"/>
    <property type="match status" value="1"/>
</dbReference>
<dbReference type="InterPro" id="IPR011990">
    <property type="entry name" value="TPR-like_helical_dom_sf"/>
</dbReference>
<accession>A0A4U7B7F1</accession>
<organism evidence="8 9">
    <name type="scientific">Elsinoe australis</name>
    <dbReference type="NCBI Taxonomy" id="40998"/>
    <lineage>
        <taxon>Eukaryota</taxon>
        <taxon>Fungi</taxon>
        <taxon>Dikarya</taxon>
        <taxon>Ascomycota</taxon>
        <taxon>Pezizomycotina</taxon>
        <taxon>Dothideomycetes</taxon>
        <taxon>Dothideomycetidae</taxon>
        <taxon>Myriangiales</taxon>
        <taxon>Elsinoaceae</taxon>
        <taxon>Elsinoe</taxon>
    </lineage>
</organism>
<proteinExistence type="inferred from homology"/>
<gene>
    <name evidence="8" type="ORF">C1H76_3622</name>
</gene>
<dbReference type="NCBIfam" id="TIGR00756">
    <property type="entry name" value="PPR"/>
    <property type="match status" value="1"/>
</dbReference>
<dbReference type="Proteomes" id="UP000308133">
    <property type="component" value="Unassembled WGS sequence"/>
</dbReference>
<dbReference type="PROSITE" id="PS51375">
    <property type="entry name" value="PPR"/>
    <property type="match status" value="2"/>
</dbReference>
<evidence type="ECO:0000256" key="4">
    <source>
        <dbReference type="ARBA" id="ARBA00044511"/>
    </source>
</evidence>
<dbReference type="EMBL" id="PTQR01000047">
    <property type="protein sequence ID" value="TKX24054.1"/>
    <property type="molecule type" value="Genomic_DNA"/>
</dbReference>
<reference evidence="8 9" key="1">
    <citation type="submission" date="2018-02" db="EMBL/GenBank/DDBJ databases">
        <title>Draft genome sequences of Elsinoe sp., causing black scab on jojoba.</title>
        <authorList>
            <person name="Stodart B."/>
            <person name="Jeffress S."/>
            <person name="Ash G."/>
            <person name="Arun Chinnappa K."/>
        </authorList>
    </citation>
    <scope>NUCLEOTIDE SEQUENCE [LARGE SCALE GENOMIC DNA]</scope>
    <source>
        <strain evidence="8 9">Hillstone_2</strain>
    </source>
</reference>
<keyword evidence="2" id="KW-0677">Repeat</keyword>
<evidence type="ECO:0000256" key="2">
    <source>
        <dbReference type="ARBA" id="ARBA00022737"/>
    </source>
</evidence>
<evidence type="ECO:0000313" key="9">
    <source>
        <dbReference type="Proteomes" id="UP000308133"/>
    </source>
</evidence>
<dbReference type="AlphaFoldDB" id="A0A4U7B7F1"/>
<comment type="function">
    <text evidence="3">Regulates mitochondrial small subunit maturation by controlling 15S rRNA 5'-end processing. Localizes to the 5' precursor of the 15S rRNA in a position that is subsequently occupied by mS47 in the mature yeast mtSSU. Uses structure and sequence-specific RNA recognition, binding to a single-stranded region of the precursor and specifically recognizing bases -6 to -1. The exchange of Ccm1 for mS47 is coupled to the irreversible removal of precursor rRNA that is accompanied by conformational changes of the mitoribosomal proteins uS5m and mS26. These conformational changes signal completion of 5'-end rRNA processing through protection of the mature 5'-end of the 15S rRNA and stabilization of mS47. The removal of the 5' precursor together with the dissociation of Ccm1 may be catalyzed by the 5'-3' exoribonuclease Pet127. Involved in the specific removal of group I introns in mitochondrial encoded transcripts.</text>
</comment>
<comment type="subunit">
    <text evidence="4">Binds to mitochondrial small subunit 15S rRNA.</text>
</comment>
<feature type="repeat" description="PPR" evidence="5">
    <location>
        <begin position="743"/>
        <end position="778"/>
    </location>
</feature>
<feature type="domain" description="PROP1-like PPR" evidence="7">
    <location>
        <begin position="681"/>
        <end position="826"/>
    </location>
</feature>
<feature type="region of interest" description="Disordered" evidence="6">
    <location>
        <begin position="91"/>
        <end position="118"/>
    </location>
</feature>
<evidence type="ECO:0000256" key="5">
    <source>
        <dbReference type="PROSITE-ProRule" id="PRU00708"/>
    </source>
</evidence>
<protein>
    <submittedName>
        <fullName evidence="8">PPR repeat family-like protein 1</fullName>
    </submittedName>
</protein>
<feature type="repeat" description="PPR" evidence="5">
    <location>
        <begin position="779"/>
        <end position="813"/>
    </location>
</feature>
<evidence type="ECO:0000259" key="7">
    <source>
        <dbReference type="Pfam" id="PF17177"/>
    </source>
</evidence>
<comment type="similarity">
    <text evidence="1">Belongs to the CCM1 family.</text>
</comment>
<evidence type="ECO:0000256" key="3">
    <source>
        <dbReference type="ARBA" id="ARBA00044493"/>
    </source>
</evidence>
<dbReference type="Gene3D" id="1.25.40.10">
    <property type="entry name" value="Tetratricopeptide repeat domain"/>
    <property type="match status" value="2"/>
</dbReference>
<dbReference type="PANTHER" id="PTHR47447">
    <property type="entry name" value="OS03G0856100 PROTEIN"/>
    <property type="match status" value="1"/>
</dbReference>
<evidence type="ECO:0000256" key="1">
    <source>
        <dbReference type="ARBA" id="ARBA00006192"/>
    </source>
</evidence>
<dbReference type="Pfam" id="PF01535">
    <property type="entry name" value="PPR"/>
    <property type="match status" value="1"/>
</dbReference>
<evidence type="ECO:0000256" key="6">
    <source>
        <dbReference type="SAM" id="MobiDB-lite"/>
    </source>
</evidence>
<dbReference type="InterPro" id="IPR033443">
    <property type="entry name" value="PROP1-like_PPR_dom"/>
</dbReference>
<comment type="caution">
    <text evidence="8">The sequence shown here is derived from an EMBL/GenBank/DDBJ whole genome shotgun (WGS) entry which is preliminary data.</text>
</comment>
<dbReference type="InterPro" id="IPR002885">
    <property type="entry name" value="PPR_rpt"/>
</dbReference>